<protein>
    <submittedName>
        <fullName evidence="2">Uncharacterized protein</fullName>
    </submittedName>
</protein>
<proteinExistence type="predicted"/>
<organism evidence="2 3">
    <name type="scientific">Basidiobolus ranarum</name>
    <dbReference type="NCBI Taxonomy" id="34480"/>
    <lineage>
        <taxon>Eukaryota</taxon>
        <taxon>Fungi</taxon>
        <taxon>Fungi incertae sedis</taxon>
        <taxon>Zoopagomycota</taxon>
        <taxon>Entomophthoromycotina</taxon>
        <taxon>Basidiobolomycetes</taxon>
        <taxon>Basidiobolales</taxon>
        <taxon>Basidiobolaceae</taxon>
        <taxon>Basidiobolus</taxon>
    </lineage>
</organism>
<name>A0ABR2W1A1_9FUNG</name>
<reference evidence="2 3" key="1">
    <citation type="submission" date="2023-04" db="EMBL/GenBank/DDBJ databases">
        <title>Genome of Basidiobolus ranarum AG-B5.</title>
        <authorList>
            <person name="Stajich J.E."/>
            <person name="Carter-House D."/>
            <person name="Gryganskyi A."/>
        </authorList>
    </citation>
    <scope>NUCLEOTIDE SEQUENCE [LARGE SCALE GENOMIC DNA]</scope>
    <source>
        <strain evidence="2 3">AG-B5</strain>
    </source>
</reference>
<feature type="compositionally biased region" description="Basic and acidic residues" evidence="1">
    <location>
        <begin position="24"/>
        <end position="33"/>
    </location>
</feature>
<accession>A0ABR2W1A1</accession>
<feature type="region of interest" description="Disordered" evidence="1">
    <location>
        <begin position="1"/>
        <end position="41"/>
    </location>
</feature>
<evidence type="ECO:0000313" key="3">
    <source>
        <dbReference type="Proteomes" id="UP001479436"/>
    </source>
</evidence>
<evidence type="ECO:0000313" key="2">
    <source>
        <dbReference type="EMBL" id="KAK9716781.1"/>
    </source>
</evidence>
<comment type="caution">
    <text evidence="2">The sequence shown here is derived from an EMBL/GenBank/DDBJ whole genome shotgun (WGS) entry which is preliminary data.</text>
</comment>
<sequence length="88" mass="9975">MRLSFPSLKRHSSSPAPSTSTDSGTKEIRESRRATFTSAHSEKYQGSLHELETFLDPSSLSKCTLEERVEYAKIAFLLDQSLESFFKE</sequence>
<gene>
    <name evidence="2" type="ORF">K7432_006663</name>
</gene>
<keyword evidence="3" id="KW-1185">Reference proteome</keyword>
<dbReference type="Proteomes" id="UP001479436">
    <property type="component" value="Unassembled WGS sequence"/>
</dbReference>
<evidence type="ECO:0000256" key="1">
    <source>
        <dbReference type="SAM" id="MobiDB-lite"/>
    </source>
</evidence>
<feature type="compositionally biased region" description="Low complexity" evidence="1">
    <location>
        <begin position="13"/>
        <end position="23"/>
    </location>
</feature>
<dbReference type="EMBL" id="JASJQH010007178">
    <property type="protein sequence ID" value="KAK9716781.1"/>
    <property type="molecule type" value="Genomic_DNA"/>
</dbReference>